<dbReference type="AlphaFoldDB" id="D8JCI0"/>
<evidence type="ECO:0000313" key="4">
    <source>
        <dbReference type="Proteomes" id="UP000011645"/>
    </source>
</evidence>
<accession>D8JCI0</accession>
<dbReference type="EMBL" id="CP002064">
    <property type="protein sequence ID" value="ADJ17087.1"/>
    <property type="molecule type" value="Genomic_DNA"/>
</dbReference>
<keyword evidence="1" id="KW-0614">Plasmid</keyword>
<sequence length="56" mass="6302">MANRDTDTGATNMMDREAVLTLSEQREDMDALAEAAGRCESYLTILGNYQRYGRPE</sequence>
<evidence type="ECO:0000313" key="3">
    <source>
        <dbReference type="Proteomes" id="UP000000390"/>
    </source>
</evidence>
<dbReference type="PATRIC" id="fig|795797.18.peg.3632"/>
<proteinExistence type="predicted"/>
<dbReference type="HOGENOM" id="CLU_3003026_0_0_2"/>
<name>D8JCI0_HALJB</name>
<dbReference type="RefSeq" id="WP_008413722.1">
    <property type="nucleotide sequence ID" value="NC_014299.1"/>
</dbReference>
<dbReference type="EMBL" id="AOHV01000002">
    <property type="protein sequence ID" value="ELY41757.1"/>
    <property type="molecule type" value="Genomic_DNA"/>
</dbReference>
<organism evidence="1 3">
    <name type="scientific">Halalkalicoccus jeotgali (strain DSM 18796 / CECT 7217 / JCM 14584 / KCTC 4019 / B3)</name>
    <dbReference type="NCBI Taxonomy" id="795797"/>
    <lineage>
        <taxon>Archaea</taxon>
        <taxon>Methanobacteriati</taxon>
        <taxon>Methanobacteriota</taxon>
        <taxon>Stenosarchaea group</taxon>
        <taxon>Halobacteria</taxon>
        <taxon>Halobacteriales</taxon>
        <taxon>Halococcaceae</taxon>
        <taxon>Halalkalicoccus</taxon>
    </lineage>
</organism>
<dbReference type="Proteomes" id="UP000000390">
    <property type="component" value="Plasmid 2"/>
</dbReference>
<geneLocation type="plasmid" evidence="1 3">
    <name>2</name>
</geneLocation>
<dbReference type="Proteomes" id="UP000011645">
    <property type="component" value="Unassembled WGS sequence"/>
</dbReference>
<evidence type="ECO:0000313" key="2">
    <source>
        <dbReference type="EMBL" id="ELY41757.1"/>
    </source>
</evidence>
<keyword evidence="4" id="KW-1185">Reference proteome</keyword>
<gene>
    <name evidence="1" type="ordered locus">HacjB3_18738</name>
    <name evidence="2" type="ORF">C497_00680</name>
</gene>
<reference evidence="1 3" key="1">
    <citation type="journal article" date="2010" name="J. Bacteriol.">
        <title>Complete genome sequence of Halalkalicoccus jeotgali B3(T), an extremely halophilic archaeon.</title>
        <authorList>
            <person name="Roh S.W."/>
            <person name="Nam Y.D."/>
            <person name="Nam S.H."/>
            <person name="Choi S.H."/>
            <person name="Park H.S."/>
            <person name="Bae J.W."/>
        </authorList>
    </citation>
    <scope>NUCLEOTIDE SEQUENCE [LARGE SCALE GENOMIC DNA]</scope>
    <source>
        <strain evidence="1">B3</strain>
        <strain evidence="3">DSM 18796 / CECT 7217 / JCM 14584 / KCTC 4019 / B3</strain>
        <plasmid evidence="3">2</plasmid>
    </source>
</reference>
<dbReference type="KEGG" id="hje:HacjB3_18738"/>
<dbReference type="GeneID" id="54763702"/>
<reference evidence="2 4" key="2">
    <citation type="journal article" date="2014" name="PLoS Genet.">
        <title>Phylogenetically driven sequencing of extremely halophilic archaea reveals strategies for static and dynamic osmo-response.</title>
        <authorList>
            <person name="Becker E.A."/>
            <person name="Seitzer P.M."/>
            <person name="Tritt A."/>
            <person name="Larsen D."/>
            <person name="Krusor M."/>
            <person name="Yao A.I."/>
            <person name="Wu D."/>
            <person name="Madern D."/>
            <person name="Eisen J.A."/>
            <person name="Darling A.E."/>
            <person name="Facciotti M.T."/>
        </authorList>
    </citation>
    <scope>NUCLEOTIDE SEQUENCE [LARGE SCALE GENOMIC DNA]</scope>
    <source>
        <strain evidence="2">B3</strain>
        <strain evidence="4">DSM 18796 / CECT 7217 / JCM 14584 / KCTC 4019 / B3</strain>
    </source>
</reference>
<evidence type="ECO:0000313" key="1">
    <source>
        <dbReference type="EMBL" id="ADJ17087.1"/>
    </source>
</evidence>
<protein>
    <submittedName>
        <fullName evidence="1">Uncharacterized protein</fullName>
    </submittedName>
</protein>